<reference evidence="1 2" key="1">
    <citation type="submission" date="2016-11" db="EMBL/GenBank/DDBJ databases">
        <authorList>
            <person name="Jaros S."/>
            <person name="Januszkiewicz K."/>
            <person name="Wedrychowicz H."/>
        </authorList>
    </citation>
    <scope>NUCLEOTIDE SEQUENCE [LARGE SCALE GENOMIC DNA]</scope>
    <source>
        <strain evidence="1">NVI 5450</strain>
    </source>
</reference>
<dbReference type="KEGG" id="mvs:MVIS_0063"/>
<dbReference type="AlphaFoldDB" id="A0A090I8D7"/>
<dbReference type="InterPro" id="IPR018247">
    <property type="entry name" value="EF_Hand_1_Ca_BS"/>
</dbReference>
<dbReference type="RefSeq" id="WP_045108565.1">
    <property type="nucleotide sequence ID" value="NZ_CAWRBC010000110.1"/>
</dbReference>
<evidence type="ECO:0000313" key="2">
    <source>
        <dbReference type="Proteomes" id="UP000183794"/>
    </source>
</evidence>
<dbReference type="EMBL" id="FPLD01000073">
    <property type="protein sequence ID" value="SGZ05025.1"/>
    <property type="molecule type" value="Genomic_DNA"/>
</dbReference>
<protein>
    <submittedName>
        <fullName evidence="1">Uncharacterized protein</fullName>
    </submittedName>
</protein>
<dbReference type="PROSITE" id="PS00018">
    <property type="entry name" value="EF_HAND_1"/>
    <property type="match status" value="1"/>
</dbReference>
<gene>
    <name evidence="1" type="ORF">NVI5450_2858</name>
</gene>
<name>A0A090I8D7_9GAMM</name>
<accession>A0A090I8D7</accession>
<dbReference type="HOGENOM" id="CLU_381221_0_0_6"/>
<dbReference type="STRING" id="80854.MVIS_0063"/>
<organism evidence="1 2">
    <name type="scientific">Moritella viscosa</name>
    <dbReference type="NCBI Taxonomy" id="80854"/>
    <lineage>
        <taxon>Bacteria</taxon>
        <taxon>Pseudomonadati</taxon>
        <taxon>Pseudomonadota</taxon>
        <taxon>Gammaproteobacteria</taxon>
        <taxon>Alteromonadales</taxon>
        <taxon>Moritellaceae</taxon>
        <taxon>Moritella</taxon>
    </lineage>
</organism>
<dbReference type="Proteomes" id="UP000183794">
    <property type="component" value="Unassembled WGS sequence"/>
</dbReference>
<proteinExistence type="predicted"/>
<evidence type="ECO:0000313" key="1">
    <source>
        <dbReference type="EMBL" id="SGZ05025.1"/>
    </source>
</evidence>
<sequence>MYRYLIGGSASLLMFISLTSVAVSQVYPSAGTAWVITGQQQASTAPQLQQQFNSATAVSQWEDTHADISIGGHYGQYNTNNITELGYMYSQKLDWKMGQKEQQLRHWIALKQQDYESLFLHFQHDTQFEIPNNTHGAHTPLYGTPEFVAIQQPSTLMQQGRIKRLNMPIQQPLTLKKNQTLYLFSSEKLMGLDIKFNGQQLKSSNITISYATRDITKKTLEYAWQPLITQPLRSTLNSRWQPPQRWPRVSISPQLSSQLSAQLKVKHARFYVLKIEINNPVTGLTLTKLSLPSWYQFTKKSKKYYVTIPGWDPINDSNKDGYIDDSEYLQRLNNNASARLPYQARLIPLGRMWNEKSALCYVNLFSALSRTLLTDYLYQQWQQQGHRGAYNDSLYRVPNSTQFPTSTGGNILELQLPVRQAGKFYWQSLSAFNQHLQQTDPQAWIGANISDLNLFSQPDLQPLIAGFNFFVREDYIHPSLGLSQRHGLLQRWEHFLLSAQGKRSVLMAHMRKGGKVRWQGHSQANWQYDQSTNLAIFYLLNNPQLDFYQQWNNSFYYSSKNTHADNYYQPGIPSNIAYQPTAMLRYNIGQPISALDNYPPVGYFDKGNNMMATSVDTKLIVNNQALAITPSHWFYLYRQANSILPRQQPQPPAAAVIARRYQHGLILYYTDRHGSNKHFSEQAKVTLDLPGYYRRLKADGSLSKRINKITLTGYQGIILIPEPSPS</sequence>
<dbReference type="PATRIC" id="fig|80854.5.peg.63"/>